<dbReference type="RefSeq" id="XP_036635001.1">
    <property type="nucleotide sequence ID" value="XM_036773528.1"/>
</dbReference>
<proteinExistence type="predicted"/>
<dbReference type="EMBL" id="JACETU010000002">
    <property type="protein sequence ID" value="KAF7437102.1"/>
    <property type="molecule type" value="Genomic_DNA"/>
</dbReference>
<name>A0A8H7A2V6_PLEOS</name>
<evidence type="ECO:0000313" key="2">
    <source>
        <dbReference type="EMBL" id="KAF7437102.1"/>
    </source>
</evidence>
<feature type="region of interest" description="Disordered" evidence="1">
    <location>
        <begin position="165"/>
        <end position="200"/>
    </location>
</feature>
<dbReference type="GeneID" id="59373754"/>
<organism evidence="2 3">
    <name type="scientific">Pleurotus ostreatus</name>
    <name type="common">Oyster mushroom</name>
    <name type="synonym">White-rot fungus</name>
    <dbReference type="NCBI Taxonomy" id="5322"/>
    <lineage>
        <taxon>Eukaryota</taxon>
        <taxon>Fungi</taxon>
        <taxon>Dikarya</taxon>
        <taxon>Basidiomycota</taxon>
        <taxon>Agaricomycotina</taxon>
        <taxon>Agaricomycetes</taxon>
        <taxon>Agaricomycetidae</taxon>
        <taxon>Agaricales</taxon>
        <taxon>Pleurotineae</taxon>
        <taxon>Pleurotaceae</taxon>
        <taxon>Pleurotus</taxon>
    </lineage>
</organism>
<evidence type="ECO:0000256" key="1">
    <source>
        <dbReference type="SAM" id="MobiDB-lite"/>
    </source>
</evidence>
<dbReference type="AlphaFoldDB" id="A0A8H7A2V6"/>
<sequence>MTPNFRPRFMSATHVPSSTERLMNPFYHSQVRLPPYRARYLQRFHPYPRDQSSGWARDVGDSDFEWDDFLEARLFIHGVNMELGQSLFAMVVQTQRLMFTSSQMVDAFQRLDINSVPRPDNVYAFPTHAASEEQVEIQQHDGHRAADSSTASLVSAGVETQTIDAVAPHRSSDSNRVPGVEDSDIVTPTGEEDNQGDRLDTGNAVSHVLQEASSSTHPMIALAHDCRSVSLVEV</sequence>
<gene>
    <name evidence="2" type="ORF">PC9H_003936</name>
</gene>
<dbReference type="OrthoDB" id="10376575at2759"/>
<comment type="caution">
    <text evidence="2">The sequence shown here is derived from an EMBL/GenBank/DDBJ whole genome shotgun (WGS) entry which is preliminary data.</text>
</comment>
<dbReference type="VEuPathDB" id="FungiDB:PC9H_003936"/>
<evidence type="ECO:0000313" key="3">
    <source>
        <dbReference type="Proteomes" id="UP000623687"/>
    </source>
</evidence>
<accession>A0A8H7A2V6</accession>
<keyword evidence="3" id="KW-1185">Reference proteome</keyword>
<dbReference type="Proteomes" id="UP000623687">
    <property type="component" value="Unassembled WGS sequence"/>
</dbReference>
<reference evidence="2" key="1">
    <citation type="submission" date="2019-07" db="EMBL/GenBank/DDBJ databases">
        <authorList>
            <person name="Palmer J.M."/>
        </authorList>
    </citation>
    <scope>NUCLEOTIDE SEQUENCE</scope>
    <source>
        <strain evidence="2">PC9</strain>
    </source>
</reference>
<protein>
    <submittedName>
        <fullName evidence="2">Uncharacterized protein</fullName>
    </submittedName>
</protein>